<gene>
    <name evidence="7" type="ORF">FWK35_00036119</name>
</gene>
<dbReference type="GO" id="GO:0008270">
    <property type="term" value="F:zinc ion binding"/>
    <property type="evidence" value="ECO:0007669"/>
    <property type="project" value="UniProtKB-KW"/>
</dbReference>
<name>A0A6G0VQE4_APHCR</name>
<evidence type="ECO:0000256" key="5">
    <source>
        <dbReference type="PROSITE-ProRule" id="PRU00309"/>
    </source>
</evidence>
<dbReference type="SUPFAM" id="SSF57716">
    <property type="entry name" value="Glucocorticoid receptor-like (DNA-binding domain)"/>
    <property type="match status" value="1"/>
</dbReference>
<accession>A0A6G0VQE4</accession>
<sequence length="460" mass="52383">FPGNDELRRLWVLLAVNNGVNAQQIIPTSKLCSRHFVPGQDFTVDAIRRRLLRRAVPSLVVQNQPDFDIVPAGGEQGGDENEVEVQINDDNIEVIVVQLDDVQGEMVPGNYNLLQEGNRRNTVRVRNTIREFVCYRLAIRYTGTNSNGHADHVFNLLHAGGFLLQQYVCDQYVCMEANNLRYTRDNQRALFADAYQGLVDYINQQLHVDEIESVGRRMILPSTFVGGLRYMKKCYHDAMAIVRKYRKPDLFITFTCNPKWPDIIENIPSWLKAHDRPDLVARVSHAKLKELMRVITVNKIFGNVTASCIQLTTLTTLCAHTCPTRQSIVLFNSVTSHMIHGPSGKLNRNSPCIVDNSCSKKYPKEYCEETVYVSDSGYPTYSRPNNGLVANVRGHPVGNEFVVPYNPYLLVKYDAHINVEVYSTVKSVMYLYKYVYKGHDAATVEVWNGDEIDYTQCFDL</sequence>
<keyword evidence="4 5" id="KW-0238">DNA-binding</keyword>
<dbReference type="Pfam" id="PF14214">
    <property type="entry name" value="Helitron_like_N"/>
    <property type="match status" value="1"/>
</dbReference>
<feature type="domain" description="THAP-type" evidence="6">
    <location>
        <begin position="1"/>
        <end position="60"/>
    </location>
</feature>
<keyword evidence="1" id="KW-0479">Metal-binding</keyword>
<protein>
    <recommendedName>
        <fullName evidence="6">THAP-type domain-containing protein</fullName>
    </recommendedName>
</protein>
<evidence type="ECO:0000256" key="4">
    <source>
        <dbReference type="ARBA" id="ARBA00023125"/>
    </source>
</evidence>
<keyword evidence="3" id="KW-0862">Zinc</keyword>
<dbReference type="PROSITE" id="PS50950">
    <property type="entry name" value="ZF_THAP"/>
    <property type="match status" value="1"/>
</dbReference>
<organism evidence="7 8">
    <name type="scientific">Aphis craccivora</name>
    <name type="common">Cowpea aphid</name>
    <dbReference type="NCBI Taxonomy" id="307492"/>
    <lineage>
        <taxon>Eukaryota</taxon>
        <taxon>Metazoa</taxon>
        <taxon>Ecdysozoa</taxon>
        <taxon>Arthropoda</taxon>
        <taxon>Hexapoda</taxon>
        <taxon>Insecta</taxon>
        <taxon>Pterygota</taxon>
        <taxon>Neoptera</taxon>
        <taxon>Paraneoptera</taxon>
        <taxon>Hemiptera</taxon>
        <taxon>Sternorrhyncha</taxon>
        <taxon>Aphidomorpha</taxon>
        <taxon>Aphidoidea</taxon>
        <taxon>Aphididae</taxon>
        <taxon>Aphidini</taxon>
        <taxon>Aphis</taxon>
        <taxon>Aphis</taxon>
    </lineage>
</organism>
<evidence type="ECO:0000259" key="6">
    <source>
        <dbReference type="PROSITE" id="PS50950"/>
    </source>
</evidence>
<evidence type="ECO:0000256" key="1">
    <source>
        <dbReference type="ARBA" id="ARBA00022723"/>
    </source>
</evidence>
<keyword evidence="8" id="KW-1185">Reference proteome</keyword>
<proteinExistence type="predicted"/>
<dbReference type="GO" id="GO:0003677">
    <property type="term" value="F:DNA binding"/>
    <property type="evidence" value="ECO:0007669"/>
    <property type="project" value="UniProtKB-UniRule"/>
</dbReference>
<dbReference type="PANTHER" id="PTHR45786">
    <property type="entry name" value="DNA BINDING PROTEIN-LIKE"/>
    <property type="match status" value="1"/>
</dbReference>
<reference evidence="7 8" key="1">
    <citation type="submission" date="2019-08" db="EMBL/GenBank/DDBJ databases">
        <title>Whole genome of Aphis craccivora.</title>
        <authorList>
            <person name="Voronova N.V."/>
            <person name="Shulinski R.S."/>
            <person name="Bandarenka Y.V."/>
            <person name="Zhorov D.G."/>
            <person name="Warner D."/>
        </authorList>
    </citation>
    <scope>NUCLEOTIDE SEQUENCE [LARGE SCALE GENOMIC DNA]</scope>
    <source>
        <strain evidence="7">180601</strain>
        <tissue evidence="7">Whole Body</tissue>
    </source>
</reference>
<dbReference type="InterPro" id="IPR025476">
    <property type="entry name" value="Helitron_helicase-like"/>
</dbReference>
<comment type="caution">
    <text evidence="7">The sequence shown here is derived from an EMBL/GenBank/DDBJ whole genome shotgun (WGS) entry which is preliminary data.</text>
</comment>
<keyword evidence="2 5" id="KW-0863">Zinc-finger</keyword>
<evidence type="ECO:0000256" key="2">
    <source>
        <dbReference type="ARBA" id="ARBA00022771"/>
    </source>
</evidence>
<dbReference type="OrthoDB" id="10058710at2759"/>
<feature type="non-terminal residue" evidence="7">
    <location>
        <position position="460"/>
    </location>
</feature>
<dbReference type="InterPro" id="IPR006612">
    <property type="entry name" value="THAP_Znf"/>
</dbReference>
<dbReference type="AlphaFoldDB" id="A0A6G0VQE4"/>
<dbReference type="PANTHER" id="PTHR45786:SF74">
    <property type="entry name" value="ATP-DEPENDENT DNA HELICASE"/>
    <property type="match status" value="1"/>
</dbReference>
<evidence type="ECO:0000313" key="8">
    <source>
        <dbReference type="Proteomes" id="UP000478052"/>
    </source>
</evidence>
<evidence type="ECO:0000313" key="7">
    <source>
        <dbReference type="EMBL" id="KAF0702259.1"/>
    </source>
</evidence>
<dbReference type="EMBL" id="VUJU01014358">
    <property type="protein sequence ID" value="KAF0702259.1"/>
    <property type="molecule type" value="Genomic_DNA"/>
</dbReference>
<evidence type="ECO:0000256" key="3">
    <source>
        <dbReference type="ARBA" id="ARBA00022833"/>
    </source>
</evidence>
<feature type="non-terminal residue" evidence="7">
    <location>
        <position position="1"/>
    </location>
</feature>
<dbReference type="Proteomes" id="UP000478052">
    <property type="component" value="Unassembled WGS sequence"/>
</dbReference>